<keyword evidence="5 14" id="KW-0444">Lipid biosynthesis</keyword>
<feature type="domain" description="Ketosynthase family 3 (KS3)" evidence="17">
    <location>
        <begin position="2"/>
        <end position="411"/>
    </location>
</feature>
<dbReference type="PaxDb" id="195103-CPF_1327"/>
<comment type="catalytic activity">
    <reaction evidence="13 14">
        <text>a fatty acyl-[ACP] + malonyl-[ACP] + H(+) = a 3-oxoacyl-[ACP] + holo-[ACP] + CO2</text>
        <dbReference type="Rhea" id="RHEA:22836"/>
        <dbReference type="Rhea" id="RHEA-COMP:9623"/>
        <dbReference type="Rhea" id="RHEA-COMP:9685"/>
        <dbReference type="Rhea" id="RHEA-COMP:9916"/>
        <dbReference type="Rhea" id="RHEA-COMP:14125"/>
        <dbReference type="ChEBI" id="CHEBI:15378"/>
        <dbReference type="ChEBI" id="CHEBI:16526"/>
        <dbReference type="ChEBI" id="CHEBI:64479"/>
        <dbReference type="ChEBI" id="CHEBI:78449"/>
        <dbReference type="ChEBI" id="CHEBI:78776"/>
        <dbReference type="ChEBI" id="CHEBI:138651"/>
    </reaction>
</comment>
<dbReference type="eggNOG" id="COG0304">
    <property type="taxonomic scope" value="Bacteria"/>
</dbReference>
<evidence type="ECO:0000256" key="13">
    <source>
        <dbReference type="ARBA" id="ARBA00047659"/>
    </source>
</evidence>
<dbReference type="Gene3D" id="3.40.47.10">
    <property type="match status" value="1"/>
</dbReference>
<keyword evidence="10 14" id="KW-0012">Acyltransferase</keyword>
<dbReference type="CDD" id="cd00834">
    <property type="entry name" value="KAS_I_II"/>
    <property type="match status" value="1"/>
</dbReference>
<dbReference type="InterPro" id="IPR018201">
    <property type="entry name" value="Ketoacyl_synth_AS"/>
</dbReference>
<dbReference type="PANTHER" id="PTHR11712">
    <property type="entry name" value="POLYKETIDE SYNTHASE-RELATED"/>
    <property type="match status" value="1"/>
</dbReference>
<evidence type="ECO:0000313" key="18">
    <source>
        <dbReference type="EMBL" id="ABG83769.1"/>
    </source>
</evidence>
<keyword evidence="7" id="KW-0276">Fatty acid metabolism</keyword>
<comment type="pathway">
    <text evidence="1 14">Lipid metabolism; fatty acid biosynthesis.</text>
</comment>
<comment type="function">
    <text evidence="11 14">Involved in the type II fatty acid elongation cycle. Catalyzes the elongation of a wide range of acyl-ACP by the addition of two carbons from malonyl-ACP to an acyl acceptor. Can efficiently catalyze the conversion of palmitoleoyl-ACP (cis-hexadec-9-enoyl-ACP) to cis-vaccenoyl-ACP (cis-octadec-11-enoyl-ACP), an essential step in the thermal regulation of fatty acid composition.</text>
</comment>
<evidence type="ECO:0000256" key="11">
    <source>
        <dbReference type="ARBA" id="ARBA00024006"/>
    </source>
</evidence>
<evidence type="ECO:0000256" key="10">
    <source>
        <dbReference type="ARBA" id="ARBA00023315"/>
    </source>
</evidence>
<dbReference type="SMART" id="SM00825">
    <property type="entry name" value="PKS_KS"/>
    <property type="match status" value="1"/>
</dbReference>
<evidence type="ECO:0000256" key="2">
    <source>
        <dbReference type="ARBA" id="ARBA00008467"/>
    </source>
</evidence>
<dbReference type="Pfam" id="PF02801">
    <property type="entry name" value="Ketoacyl-synt_C"/>
    <property type="match status" value="1"/>
</dbReference>
<evidence type="ECO:0000313" key="19">
    <source>
        <dbReference type="Proteomes" id="UP000001823"/>
    </source>
</evidence>
<sequence>MENRVVITGLGAITPIGNNVKEFWTNAKKGVCGIDEITLFDASDYKVKIAGEVKNFKAEDFIDKKEAKRLDRFTHFALAATEEAMKDAKLDLKDENVDPNRVGVIVGSGIGGYGTLEAQFDVLLTKGPNRVSPFAIPSGIINLVAGNIAIKYGAKGVCESLVTACATGVSSIGAAYRSIKHGYSDIVISGGSEASITRAAIAGFTNLKALNTNNDPKRSSIPFDKERSGFVMGEGAGILILESLESAQKRGARIYGEIIGYGATCDAYHITSPDPEGDGAKRAIEAAIEEGKINKDEISYINAHGTSTPLNDKFETLAIKGCFGEKAYDIPVSSTKSMTGHLLGAAGAIESVICVKALEEGFIPPTIGYKVPDEDCDLDYVVNEGREVELNYVINNALGFGGHNASLLFKKWD</sequence>
<dbReference type="EMBL" id="CP000246">
    <property type="protein sequence ID" value="ABG83769.1"/>
    <property type="molecule type" value="Genomic_DNA"/>
</dbReference>
<dbReference type="GO" id="GO:0004315">
    <property type="term" value="F:3-oxoacyl-[acyl-carrier-protein] synthase activity"/>
    <property type="evidence" value="ECO:0007669"/>
    <property type="project" value="UniProtKB-UniRule"/>
</dbReference>
<protein>
    <recommendedName>
        <fullName evidence="4 14">3-oxoacyl-[acyl-carrier-protein] synthase 2</fullName>
        <ecNumber evidence="3 14">2.3.1.179</ecNumber>
    </recommendedName>
</protein>
<accession>A0A0H2YRW6</accession>
<evidence type="ECO:0000256" key="7">
    <source>
        <dbReference type="ARBA" id="ARBA00022832"/>
    </source>
</evidence>
<dbReference type="NCBIfam" id="NF005589">
    <property type="entry name" value="PRK07314.1"/>
    <property type="match status" value="1"/>
</dbReference>
<dbReference type="EC" id="2.3.1.179" evidence="3 14"/>
<dbReference type="GO" id="GO:0006633">
    <property type="term" value="P:fatty acid biosynthetic process"/>
    <property type="evidence" value="ECO:0007669"/>
    <property type="project" value="UniProtKB-UniRule"/>
</dbReference>
<evidence type="ECO:0000256" key="5">
    <source>
        <dbReference type="ARBA" id="ARBA00022516"/>
    </source>
</evidence>
<keyword evidence="19" id="KW-1185">Reference proteome</keyword>
<dbReference type="UniPathway" id="UPA00094"/>
<reference evidence="18 19" key="1">
    <citation type="journal article" date="2006" name="Genome Res.">
        <title>Skewed genomic variability in strains of the toxigenic bacterial pathogen, Clostridium perfringens.</title>
        <authorList>
            <person name="Myers G.S."/>
            <person name="Rasko D.A."/>
            <person name="Cheung J.K."/>
            <person name="Ravel J."/>
            <person name="Seshadri R."/>
            <person name="Deboy R.T."/>
            <person name="Ren Q."/>
            <person name="Varga J."/>
            <person name="Awad M.M."/>
            <person name="Brinkac L.M."/>
            <person name="Daugherty S.C."/>
            <person name="Haft D.H."/>
            <person name="Dodson R.J."/>
            <person name="Madupu R."/>
            <person name="Nelson W.C."/>
            <person name="Rosovitz M.J."/>
            <person name="Sullivan S.A."/>
            <person name="Khouri H."/>
            <person name="Dimitrov G.I."/>
            <person name="Watkins K.L."/>
            <person name="Mulligan S."/>
            <person name="Benton J."/>
            <person name="Radune D."/>
            <person name="Fisher D.J."/>
            <person name="Atkins H.S."/>
            <person name="Hiscox T."/>
            <person name="Jost B.H."/>
            <person name="Billington S.J."/>
            <person name="Songer J.G."/>
            <person name="McClane B.A."/>
            <person name="Titball R.W."/>
            <person name="Rood J.I."/>
            <person name="Melville S.B."/>
            <person name="Paulsen I.T."/>
        </authorList>
    </citation>
    <scope>NUCLEOTIDE SEQUENCE [LARGE SCALE GENOMIC DNA]</scope>
    <source>
        <strain evidence="19">ATCC 13124 / DSM 756 / JCM 1290 / NCIMB 6125 / NCTC 8237 / S 107 / Type A</strain>
    </source>
</reference>
<evidence type="ECO:0000256" key="6">
    <source>
        <dbReference type="ARBA" id="ARBA00022679"/>
    </source>
</evidence>
<evidence type="ECO:0000256" key="14">
    <source>
        <dbReference type="PIRNR" id="PIRNR000447"/>
    </source>
</evidence>
<organism evidence="18 19">
    <name type="scientific">Clostridium perfringens (strain ATCC 13124 / DSM 756 / JCM 1290 / NCIMB 6125 / NCTC 8237 / Type A)</name>
    <dbReference type="NCBI Taxonomy" id="195103"/>
    <lineage>
        <taxon>Bacteria</taxon>
        <taxon>Bacillati</taxon>
        <taxon>Bacillota</taxon>
        <taxon>Clostridia</taxon>
        <taxon>Eubacteriales</taxon>
        <taxon>Clostridiaceae</taxon>
        <taxon>Clostridium</taxon>
    </lineage>
</organism>
<dbReference type="PIRSF" id="PIRSF000447">
    <property type="entry name" value="KAS_II"/>
    <property type="match status" value="1"/>
</dbReference>
<dbReference type="RefSeq" id="WP_003458580.1">
    <property type="nucleotide sequence ID" value="NC_008261.1"/>
</dbReference>
<keyword evidence="8" id="KW-0443">Lipid metabolism</keyword>
<dbReference type="InterPro" id="IPR000794">
    <property type="entry name" value="Beta-ketoacyl_synthase"/>
</dbReference>
<evidence type="ECO:0000256" key="9">
    <source>
        <dbReference type="ARBA" id="ARBA00023160"/>
    </source>
</evidence>
<keyword evidence="9 14" id="KW-0275">Fatty acid biosynthesis</keyword>
<dbReference type="NCBIfam" id="TIGR03150">
    <property type="entry name" value="fabF"/>
    <property type="match status" value="1"/>
</dbReference>
<evidence type="ECO:0000256" key="1">
    <source>
        <dbReference type="ARBA" id="ARBA00005194"/>
    </source>
</evidence>
<dbReference type="InterPro" id="IPR017568">
    <property type="entry name" value="3-oxoacyl-ACP_synth-2"/>
</dbReference>
<gene>
    <name evidence="18" type="primary">fabF</name>
    <name evidence="18" type="ordered locus">CPF_1327</name>
</gene>
<dbReference type="GO" id="GO:0005829">
    <property type="term" value="C:cytosol"/>
    <property type="evidence" value="ECO:0007669"/>
    <property type="project" value="TreeGrafter"/>
</dbReference>
<comment type="similarity">
    <text evidence="2 14 16">Belongs to the thiolase-like superfamily. Beta-ketoacyl-ACP synthases family.</text>
</comment>
<dbReference type="HOGENOM" id="CLU_000022_69_2_9"/>
<dbReference type="AlphaFoldDB" id="A0A0H2YRW6"/>
<evidence type="ECO:0000256" key="4">
    <source>
        <dbReference type="ARBA" id="ARBA00014657"/>
    </source>
</evidence>
<evidence type="ECO:0000259" key="17">
    <source>
        <dbReference type="PROSITE" id="PS52004"/>
    </source>
</evidence>
<dbReference type="PROSITE" id="PS52004">
    <property type="entry name" value="KS3_2"/>
    <property type="match status" value="1"/>
</dbReference>
<feature type="active site" description="For beta-ketoacyl synthase activity" evidence="15">
    <location>
        <position position="165"/>
    </location>
</feature>
<dbReference type="KEGG" id="cpf:CPF_1327"/>
<evidence type="ECO:0000256" key="12">
    <source>
        <dbReference type="ARBA" id="ARBA00047318"/>
    </source>
</evidence>
<keyword evidence="6 14" id="KW-0808">Transferase</keyword>
<dbReference type="Pfam" id="PF00109">
    <property type="entry name" value="ketoacyl-synt"/>
    <property type="match status" value="1"/>
</dbReference>
<comment type="catalytic activity">
    <reaction evidence="12 14">
        <text>(9Z)-hexadecenoyl-[ACP] + malonyl-[ACP] + H(+) = 3-oxo-(11Z)-octadecenoyl-[ACP] + holo-[ACP] + CO2</text>
        <dbReference type="Rhea" id="RHEA:55040"/>
        <dbReference type="Rhea" id="RHEA-COMP:9623"/>
        <dbReference type="Rhea" id="RHEA-COMP:9685"/>
        <dbReference type="Rhea" id="RHEA-COMP:10800"/>
        <dbReference type="Rhea" id="RHEA-COMP:14074"/>
        <dbReference type="ChEBI" id="CHEBI:15378"/>
        <dbReference type="ChEBI" id="CHEBI:16526"/>
        <dbReference type="ChEBI" id="CHEBI:64479"/>
        <dbReference type="ChEBI" id="CHEBI:78449"/>
        <dbReference type="ChEBI" id="CHEBI:83989"/>
        <dbReference type="ChEBI" id="CHEBI:138538"/>
        <dbReference type="EC" id="2.3.1.179"/>
    </reaction>
</comment>
<dbReference type="InterPro" id="IPR016039">
    <property type="entry name" value="Thiolase-like"/>
</dbReference>
<dbReference type="SUPFAM" id="SSF53901">
    <property type="entry name" value="Thiolase-like"/>
    <property type="match status" value="2"/>
</dbReference>
<dbReference type="InterPro" id="IPR014031">
    <property type="entry name" value="Ketoacyl_synth_C"/>
</dbReference>
<name>A0A0H2YRW6_CLOP1</name>
<dbReference type="STRING" id="195103.CPF_1327"/>
<proteinExistence type="inferred from homology"/>
<dbReference type="PANTHER" id="PTHR11712:SF336">
    <property type="entry name" value="3-OXOACYL-[ACYL-CARRIER-PROTEIN] SYNTHASE, MITOCHONDRIAL"/>
    <property type="match status" value="1"/>
</dbReference>
<evidence type="ECO:0000256" key="16">
    <source>
        <dbReference type="RuleBase" id="RU003694"/>
    </source>
</evidence>
<evidence type="ECO:0000256" key="15">
    <source>
        <dbReference type="PIRSR" id="PIRSR000447-1"/>
    </source>
</evidence>
<dbReference type="FunFam" id="3.40.47.10:FF:000009">
    <property type="entry name" value="3-oxoacyl-[acyl-carrier-protein] synthase 2"/>
    <property type="match status" value="1"/>
</dbReference>
<dbReference type="Proteomes" id="UP000001823">
    <property type="component" value="Chromosome"/>
</dbReference>
<dbReference type="PROSITE" id="PS00606">
    <property type="entry name" value="KS3_1"/>
    <property type="match status" value="1"/>
</dbReference>
<evidence type="ECO:0000256" key="8">
    <source>
        <dbReference type="ARBA" id="ARBA00023098"/>
    </source>
</evidence>
<evidence type="ECO:0000256" key="3">
    <source>
        <dbReference type="ARBA" id="ARBA00012356"/>
    </source>
</evidence>
<dbReference type="InterPro" id="IPR020841">
    <property type="entry name" value="PKS_Beta-ketoAc_synthase_dom"/>
</dbReference>
<dbReference type="InterPro" id="IPR014030">
    <property type="entry name" value="Ketoacyl_synth_N"/>
</dbReference>